<proteinExistence type="predicted"/>
<evidence type="ECO:0000256" key="1">
    <source>
        <dbReference type="SAM" id="Phobius"/>
    </source>
</evidence>
<sequence length="167" mass="19053">MSDYVVRVLFLSCFSLCFGGVFFSVISCSVCFFFIALYIFRFRTDTPSTFSVNPKNGAERRCRTDVSTSSRFNPKLQLVGIIYCMARPLLWLLVMVRQCWRWCSCSAYEDRVMEGGSELEETPIEGHMKGPTKGGDYKSAESLIRIQDRVGQKALKSMRCGKSTRRT</sequence>
<feature type="transmembrane region" description="Helical" evidence="1">
    <location>
        <begin position="7"/>
        <end position="40"/>
    </location>
</feature>
<name>A0A067SJX9_GALM3</name>
<dbReference type="PROSITE" id="PS51257">
    <property type="entry name" value="PROKAR_LIPOPROTEIN"/>
    <property type="match status" value="1"/>
</dbReference>
<accession>A0A067SJX9</accession>
<keyword evidence="1" id="KW-0812">Transmembrane</keyword>
<dbReference type="EMBL" id="KL142397">
    <property type="protein sequence ID" value="KDR70322.1"/>
    <property type="molecule type" value="Genomic_DNA"/>
</dbReference>
<organism evidence="2 3">
    <name type="scientific">Galerina marginata (strain CBS 339.88)</name>
    <dbReference type="NCBI Taxonomy" id="685588"/>
    <lineage>
        <taxon>Eukaryota</taxon>
        <taxon>Fungi</taxon>
        <taxon>Dikarya</taxon>
        <taxon>Basidiomycota</taxon>
        <taxon>Agaricomycotina</taxon>
        <taxon>Agaricomycetes</taxon>
        <taxon>Agaricomycetidae</taxon>
        <taxon>Agaricales</taxon>
        <taxon>Agaricineae</taxon>
        <taxon>Strophariaceae</taxon>
        <taxon>Galerina</taxon>
    </lineage>
</organism>
<dbReference type="HOGENOM" id="CLU_1594671_0_0_1"/>
<protein>
    <recommendedName>
        <fullName evidence="4">Transmembrane protein</fullName>
    </recommendedName>
</protein>
<evidence type="ECO:0008006" key="4">
    <source>
        <dbReference type="Google" id="ProtNLM"/>
    </source>
</evidence>
<keyword evidence="3" id="KW-1185">Reference proteome</keyword>
<evidence type="ECO:0000313" key="3">
    <source>
        <dbReference type="Proteomes" id="UP000027222"/>
    </source>
</evidence>
<gene>
    <name evidence="2" type="ORF">GALMADRAFT_883249</name>
</gene>
<keyword evidence="1" id="KW-0472">Membrane</keyword>
<evidence type="ECO:0000313" key="2">
    <source>
        <dbReference type="EMBL" id="KDR70322.1"/>
    </source>
</evidence>
<keyword evidence="1" id="KW-1133">Transmembrane helix</keyword>
<dbReference type="AlphaFoldDB" id="A0A067SJX9"/>
<reference evidence="3" key="1">
    <citation type="journal article" date="2014" name="Proc. Natl. Acad. Sci. U.S.A.">
        <title>Extensive sampling of basidiomycete genomes demonstrates inadequacy of the white-rot/brown-rot paradigm for wood decay fungi.</title>
        <authorList>
            <person name="Riley R."/>
            <person name="Salamov A.A."/>
            <person name="Brown D.W."/>
            <person name="Nagy L.G."/>
            <person name="Floudas D."/>
            <person name="Held B.W."/>
            <person name="Levasseur A."/>
            <person name="Lombard V."/>
            <person name="Morin E."/>
            <person name="Otillar R."/>
            <person name="Lindquist E.A."/>
            <person name="Sun H."/>
            <person name="LaButti K.M."/>
            <person name="Schmutz J."/>
            <person name="Jabbour D."/>
            <person name="Luo H."/>
            <person name="Baker S.E."/>
            <person name="Pisabarro A.G."/>
            <person name="Walton J.D."/>
            <person name="Blanchette R.A."/>
            <person name="Henrissat B."/>
            <person name="Martin F."/>
            <person name="Cullen D."/>
            <person name="Hibbett D.S."/>
            <person name="Grigoriev I.V."/>
        </authorList>
    </citation>
    <scope>NUCLEOTIDE SEQUENCE [LARGE SCALE GENOMIC DNA]</scope>
    <source>
        <strain evidence="3">CBS 339.88</strain>
    </source>
</reference>
<dbReference type="Proteomes" id="UP000027222">
    <property type="component" value="Unassembled WGS sequence"/>
</dbReference>